<gene>
    <name evidence="10 12" type="primary">gatA</name>
    <name evidence="12" type="ORF">JI742_03570</name>
</gene>
<keyword evidence="6 10" id="KW-0547">Nucleotide-binding</keyword>
<organism evidence="12 13">
    <name type="scientific">Aquariibacter lacus</name>
    <dbReference type="NCBI Taxonomy" id="2801332"/>
    <lineage>
        <taxon>Bacteria</taxon>
        <taxon>Pseudomonadati</taxon>
        <taxon>Pseudomonadota</taxon>
        <taxon>Betaproteobacteria</taxon>
        <taxon>Burkholderiales</taxon>
        <taxon>Sphaerotilaceae</taxon>
        <taxon>Aquariibacter</taxon>
    </lineage>
</organism>
<dbReference type="EMBL" id="JAERRA010000001">
    <property type="protein sequence ID" value="MBL0718962.1"/>
    <property type="molecule type" value="Genomic_DNA"/>
</dbReference>
<comment type="caution">
    <text evidence="12">The sequence shown here is derived from an EMBL/GenBank/DDBJ whole genome shotgun (WGS) entry which is preliminary data.</text>
</comment>
<dbReference type="InterPro" id="IPR000120">
    <property type="entry name" value="Amidase"/>
</dbReference>
<evidence type="ECO:0000256" key="10">
    <source>
        <dbReference type="HAMAP-Rule" id="MF_00120"/>
    </source>
</evidence>
<dbReference type="PROSITE" id="PS00571">
    <property type="entry name" value="AMIDASES"/>
    <property type="match status" value="1"/>
</dbReference>
<proteinExistence type="inferred from homology"/>
<reference evidence="12 13" key="1">
    <citation type="submission" date="2021-01" db="EMBL/GenBank/DDBJ databases">
        <title>Piscinibacter sp. Jin2 Genome sequencing and assembly.</title>
        <authorList>
            <person name="Kim I."/>
        </authorList>
    </citation>
    <scope>NUCLEOTIDE SEQUENCE [LARGE SCALE GENOMIC DNA]</scope>
    <source>
        <strain evidence="12 13">Jin2</strain>
    </source>
</reference>
<evidence type="ECO:0000256" key="4">
    <source>
        <dbReference type="ARBA" id="ARBA00014428"/>
    </source>
</evidence>
<dbReference type="Proteomes" id="UP000643207">
    <property type="component" value="Unassembled WGS sequence"/>
</dbReference>
<protein>
    <recommendedName>
        <fullName evidence="4 10">Glutamyl-tRNA(Gln) amidotransferase subunit A</fullName>
        <shortName evidence="10">Glu-ADT subunit A</shortName>
        <ecNumber evidence="3 10">6.3.5.7</ecNumber>
    </recommendedName>
</protein>
<dbReference type="PANTHER" id="PTHR11895">
    <property type="entry name" value="TRANSAMIDASE"/>
    <property type="match status" value="1"/>
</dbReference>
<dbReference type="AlphaFoldDB" id="A0A9X0XB87"/>
<comment type="catalytic activity">
    <reaction evidence="9 10">
        <text>L-glutamyl-tRNA(Gln) + L-glutamine + ATP + H2O = L-glutaminyl-tRNA(Gln) + L-glutamate + ADP + phosphate + H(+)</text>
        <dbReference type="Rhea" id="RHEA:17521"/>
        <dbReference type="Rhea" id="RHEA-COMP:9681"/>
        <dbReference type="Rhea" id="RHEA-COMP:9684"/>
        <dbReference type="ChEBI" id="CHEBI:15377"/>
        <dbReference type="ChEBI" id="CHEBI:15378"/>
        <dbReference type="ChEBI" id="CHEBI:29985"/>
        <dbReference type="ChEBI" id="CHEBI:30616"/>
        <dbReference type="ChEBI" id="CHEBI:43474"/>
        <dbReference type="ChEBI" id="CHEBI:58359"/>
        <dbReference type="ChEBI" id="CHEBI:78520"/>
        <dbReference type="ChEBI" id="CHEBI:78521"/>
        <dbReference type="ChEBI" id="CHEBI:456216"/>
        <dbReference type="EC" id="6.3.5.7"/>
    </reaction>
</comment>
<evidence type="ECO:0000256" key="8">
    <source>
        <dbReference type="ARBA" id="ARBA00022917"/>
    </source>
</evidence>
<feature type="active site" description="Acyl-ester intermediate" evidence="10">
    <location>
        <position position="186"/>
    </location>
</feature>
<dbReference type="NCBIfam" id="TIGR00132">
    <property type="entry name" value="gatA"/>
    <property type="match status" value="1"/>
</dbReference>
<sequence>MSELHTLGLAALAEGLAARRFSSLELAETLLARARAHAGLNAFLHFDEAAAAEATRAAARASDARRAAGQALGPLDGLLIAHKDVFVTTDFPTTAASRMLVGAQGPYRSPFDATVVERLQAAGTVSLGKLNCDEFAMGGANEHSAFGAAKNPWDRARIPGGSSGGSAVAVAARLLPAATGTDTGGSVRQPAALCGVTGLKPTYGRCSRHGMIAFASSLDQAGVLARSAADCALLIDTMAGFDPLDSTSAEFAGTEPNRPGLIGAQLAARRAAVADPARPLAGLRIGLPKEFFGEGLAADVRAAVQQGLAQLQALGATLVDVSLPRTELAIPVYYIIAPAEASSNLSRYDGVRYGHRAEGAKDLLELYRKSRSEGFGAEVKRRIMIGTYVLSHGYYDAYYLQAQKLRRMIADDFQAAFQACDLIAGPVTPTVARPLGGGSDPVTEYLADIFTLPASLAGLPGMSVPTGFGAGGPLGLPVGLQLIGNVWQEATLLHTAEAFQQATDFHLRTPEGY</sequence>
<feature type="domain" description="Amidase" evidence="11">
    <location>
        <begin position="25"/>
        <end position="493"/>
    </location>
</feature>
<dbReference type="PANTHER" id="PTHR11895:SF151">
    <property type="entry name" value="GLUTAMYL-TRNA(GLN) AMIDOTRANSFERASE SUBUNIT A"/>
    <property type="match status" value="1"/>
</dbReference>
<dbReference type="GO" id="GO:0030956">
    <property type="term" value="C:glutamyl-tRNA(Gln) amidotransferase complex"/>
    <property type="evidence" value="ECO:0007669"/>
    <property type="project" value="InterPro"/>
</dbReference>
<evidence type="ECO:0000259" key="11">
    <source>
        <dbReference type="Pfam" id="PF01425"/>
    </source>
</evidence>
<comment type="subunit">
    <text evidence="2 10">Heterotrimer of A, B and C subunits.</text>
</comment>
<dbReference type="GO" id="GO:0006412">
    <property type="term" value="P:translation"/>
    <property type="evidence" value="ECO:0007669"/>
    <property type="project" value="UniProtKB-UniRule"/>
</dbReference>
<evidence type="ECO:0000256" key="1">
    <source>
        <dbReference type="ARBA" id="ARBA00008069"/>
    </source>
</evidence>
<dbReference type="InterPro" id="IPR004412">
    <property type="entry name" value="GatA"/>
</dbReference>
<keyword evidence="8 10" id="KW-0648">Protein biosynthesis</keyword>
<evidence type="ECO:0000256" key="9">
    <source>
        <dbReference type="ARBA" id="ARBA00047407"/>
    </source>
</evidence>
<dbReference type="SUPFAM" id="SSF75304">
    <property type="entry name" value="Amidase signature (AS) enzymes"/>
    <property type="match status" value="1"/>
</dbReference>
<dbReference type="InterPro" id="IPR023631">
    <property type="entry name" value="Amidase_dom"/>
</dbReference>
<accession>A0A9X0XB87</accession>
<dbReference type="Gene3D" id="3.90.1300.10">
    <property type="entry name" value="Amidase signature (AS) domain"/>
    <property type="match status" value="1"/>
</dbReference>
<dbReference type="EC" id="6.3.5.7" evidence="3 10"/>
<evidence type="ECO:0000313" key="13">
    <source>
        <dbReference type="Proteomes" id="UP000643207"/>
    </source>
</evidence>
<dbReference type="GO" id="GO:0050567">
    <property type="term" value="F:glutaminyl-tRNA synthase (glutamine-hydrolyzing) activity"/>
    <property type="evidence" value="ECO:0007669"/>
    <property type="project" value="UniProtKB-UniRule"/>
</dbReference>
<keyword evidence="7 10" id="KW-0067">ATP-binding</keyword>
<dbReference type="InterPro" id="IPR036928">
    <property type="entry name" value="AS_sf"/>
</dbReference>
<dbReference type="GO" id="GO:0005524">
    <property type="term" value="F:ATP binding"/>
    <property type="evidence" value="ECO:0007669"/>
    <property type="project" value="UniProtKB-KW"/>
</dbReference>
<evidence type="ECO:0000256" key="7">
    <source>
        <dbReference type="ARBA" id="ARBA00022840"/>
    </source>
</evidence>
<feature type="active site" description="Charge relay system" evidence="10">
    <location>
        <position position="162"/>
    </location>
</feature>
<evidence type="ECO:0000313" key="12">
    <source>
        <dbReference type="EMBL" id="MBL0718962.1"/>
    </source>
</evidence>
<evidence type="ECO:0000256" key="6">
    <source>
        <dbReference type="ARBA" id="ARBA00022741"/>
    </source>
</evidence>
<comment type="function">
    <text evidence="10">Allows the formation of correctly charged Gln-tRNA(Gln) through the transamidation of misacylated Glu-tRNA(Gln) in organisms which lack glutaminyl-tRNA synthetase. The reaction takes place in the presence of glutamine and ATP through an activated gamma-phospho-Glu-tRNA(Gln).</text>
</comment>
<evidence type="ECO:0000256" key="2">
    <source>
        <dbReference type="ARBA" id="ARBA00011123"/>
    </source>
</evidence>
<evidence type="ECO:0000256" key="5">
    <source>
        <dbReference type="ARBA" id="ARBA00022598"/>
    </source>
</evidence>
<keyword evidence="13" id="KW-1185">Reference proteome</keyword>
<comment type="similarity">
    <text evidence="1 10">Belongs to the amidase family. GatA subfamily.</text>
</comment>
<dbReference type="InterPro" id="IPR020556">
    <property type="entry name" value="Amidase_CS"/>
</dbReference>
<dbReference type="Pfam" id="PF01425">
    <property type="entry name" value="Amidase"/>
    <property type="match status" value="1"/>
</dbReference>
<dbReference type="RefSeq" id="WP_201824051.1">
    <property type="nucleotide sequence ID" value="NZ_JAERRA010000001.1"/>
</dbReference>
<feature type="active site" description="Charge relay system" evidence="10">
    <location>
        <position position="83"/>
    </location>
</feature>
<name>A0A9X0XB87_9BURK</name>
<dbReference type="HAMAP" id="MF_00120">
    <property type="entry name" value="GatA"/>
    <property type="match status" value="1"/>
</dbReference>
<evidence type="ECO:0000256" key="3">
    <source>
        <dbReference type="ARBA" id="ARBA00012739"/>
    </source>
</evidence>
<keyword evidence="5 10" id="KW-0436">Ligase</keyword>